<evidence type="ECO:0000313" key="3">
    <source>
        <dbReference type="EMBL" id="AGA90811.1"/>
    </source>
</evidence>
<dbReference type="GO" id="GO:0005886">
    <property type="term" value="C:plasma membrane"/>
    <property type="evidence" value="ECO:0007669"/>
    <property type="project" value="TreeGrafter"/>
</dbReference>
<dbReference type="SUPFAM" id="SSF82866">
    <property type="entry name" value="Multidrug efflux transporter AcrB transmembrane domain"/>
    <property type="match status" value="2"/>
</dbReference>
<keyword evidence="2" id="KW-0812">Transmembrane</keyword>
<dbReference type="Gene3D" id="3.30.70.1430">
    <property type="entry name" value="Multidrug efflux transporter AcrB pore domain"/>
    <property type="match status" value="2"/>
</dbReference>
<feature type="transmembrane region" description="Helical" evidence="2">
    <location>
        <begin position="384"/>
        <end position="404"/>
    </location>
</feature>
<protein>
    <submittedName>
        <fullName evidence="3">Cation/multidrug efflux pump</fullName>
    </submittedName>
</protein>
<feature type="transmembrane region" description="Helical" evidence="2">
    <location>
        <begin position="914"/>
        <end position="932"/>
    </location>
</feature>
<dbReference type="Proteomes" id="UP000010816">
    <property type="component" value="Chromosome"/>
</dbReference>
<dbReference type="EMBL" id="CP003051">
    <property type="protein sequence ID" value="AGA90811.1"/>
    <property type="molecule type" value="Genomic_DNA"/>
</dbReference>
<dbReference type="OrthoDB" id="9758297at2"/>
<dbReference type="InterPro" id="IPR001036">
    <property type="entry name" value="Acrflvin-R"/>
</dbReference>
<dbReference type="SUPFAM" id="SSF82693">
    <property type="entry name" value="Multidrug efflux transporter AcrB pore domain, PN1, PN2, PC1 and PC2 subdomains"/>
    <property type="match status" value="3"/>
</dbReference>
<dbReference type="PATRIC" id="fig|765912.4.peg.2013"/>
<dbReference type="KEGG" id="tmb:Thimo_2057"/>
<keyword evidence="2" id="KW-1133">Transmembrane helix</keyword>
<dbReference type="HOGENOM" id="CLU_002755_1_2_6"/>
<dbReference type="PRINTS" id="PR00702">
    <property type="entry name" value="ACRIFLAVINRP"/>
</dbReference>
<evidence type="ECO:0000313" key="4">
    <source>
        <dbReference type="Proteomes" id="UP000010816"/>
    </source>
</evidence>
<dbReference type="eggNOG" id="COG0841">
    <property type="taxonomic scope" value="Bacteria"/>
</dbReference>
<feature type="transmembrane region" description="Helical" evidence="2">
    <location>
        <begin position="358"/>
        <end position="377"/>
    </location>
</feature>
<dbReference type="PANTHER" id="PTHR32063:SF16">
    <property type="entry name" value="CATION EFFLUX SYSTEM (ACRB_ACRD_ACRF FAMILY)"/>
    <property type="match status" value="1"/>
</dbReference>
<feature type="transmembrane region" description="Helical" evidence="2">
    <location>
        <begin position="1007"/>
        <end position="1029"/>
    </location>
</feature>
<evidence type="ECO:0000256" key="2">
    <source>
        <dbReference type="SAM" id="Phobius"/>
    </source>
</evidence>
<feature type="transmembrane region" description="Helical" evidence="2">
    <location>
        <begin position="451"/>
        <end position="475"/>
    </location>
</feature>
<dbReference type="AlphaFoldDB" id="L0GXV6"/>
<dbReference type="Gene3D" id="1.20.1640.10">
    <property type="entry name" value="Multidrug efflux transporter AcrB transmembrane domain"/>
    <property type="match status" value="2"/>
</dbReference>
<dbReference type="Gene3D" id="3.30.2090.10">
    <property type="entry name" value="Multidrug efflux transporter AcrB TolC docking domain, DN and DC subdomains"/>
    <property type="match status" value="2"/>
</dbReference>
<keyword evidence="4" id="KW-1185">Reference proteome</keyword>
<evidence type="ECO:0000256" key="1">
    <source>
        <dbReference type="SAM" id="MobiDB-lite"/>
    </source>
</evidence>
<dbReference type="STRING" id="765912.Thimo_2057"/>
<feature type="transmembrane region" description="Helical" evidence="2">
    <location>
        <begin position="557"/>
        <end position="580"/>
    </location>
</feature>
<dbReference type="PANTHER" id="PTHR32063">
    <property type="match status" value="1"/>
</dbReference>
<sequence length="1077" mass="115907">MTEQLGVSGRIAERFQNSAITPLLAVAGLLLGLFAVLVTPREEEPQINVTFADVFIPFPGASATEVEHLVAGPAEQVLSEIRGIEHVYSISRPGMAVVTVQFEVGEDRTDAIVRLYSKIFSNQDWLPANLGVAEPIVKPMGVDDVPIVTATLWSEDPEVGAFELGQVAHALEQELKRVPGTRDIYTLGVPSQVVRVLLDPQALAGYGIDLANLRRALQANNRIQDNLTVTADNQEILVQAGTFLTTPEQIADLVVGLDEGRPVYLRDVARVTRGPDQPESVVQTAAGPAAAGPSPPVGAPVPAVTIAIAKKEGTNAVTIAERVIDRFAQLQGTFIPDKVEVTVTRNYGATADAKAKKLISKLAFATTSVILLVLLALGWREALIVGAAVVVTLALTLFASWAWGFTLNRVSLFALIFSIGILVDDAIVVVENIHRHLALGGRRLLAAIPAAVDEVGGPTILATFTVIAALLPMAFVSGLMGPYMSPIPINASTGMLISLAVAFIFTPWMTNAMLARRYAHPDAGHDAGESAPRGLTGPFDRVISPFLAKRGGQRNRWLLLGAILALIAGSLLLVTSKVVIMKMLPFDNKSELQVVLDMPEGTSLEQTLRVLTEMGDYLTTVPEVADYQIYAGTAAPINFNGLVRQYYLREEANQGDLQVNLVDAHHRDRKSHAIALALRAPLQKIASAYGGNAKMVEMPPGPPVLAPLVAEIYGLDYAGQITVANQVREVFETTPDIVDVDDSVEYPARKLLVVVDRSKATLLGVSQGAIAQALSTVLDGEDISFLHGANVKYAVPIRIEYSEADKADLQQVLALRVRAESGRLVPLSEIVRVVETSREHSIHHKDLLPVVYVTGDMAGETDSPLYGMLAISGRLNDELGLQQWWTQQPTDPYGFSTKWDGEWQVTYETFRDMGIAYGVGLILIYLLVVAQFRSYLVPLIIMAPIPLTLIGILPGHALLGAKFTATSMIGMIALAGIIVRNSILLVDFINLQVQGGRPFEEAVVQAAVIRAKPIALTAIAAMAGAVFILDDPIFSGLAVSLLFGLFVSTILTLVVVPVVYYGAMRKRVDWIRHGAMG</sequence>
<name>L0GXV6_9GAMM</name>
<dbReference type="Gene3D" id="3.30.70.1320">
    <property type="entry name" value="Multidrug efflux transporter AcrB pore domain like"/>
    <property type="match status" value="1"/>
</dbReference>
<dbReference type="GO" id="GO:0042910">
    <property type="term" value="F:xenobiotic transmembrane transporter activity"/>
    <property type="evidence" value="ECO:0007669"/>
    <property type="project" value="TreeGrafter"/>
</dbReference>
<keyword evidence="2" id="KW-0472">Membrane</keyword>
<feature type="transmembrane region" description="Helical" evidence="2">
    <location>
        <begin position="487"/>
        <end position="508"/>
    </location>
</feature>
<feature type="transmembrane region" description="Helical" evidence="2">
    <location>
        <begin position="410"/>
        <end position="430"/>
    </location>
</feature>
<dbReference type="Gene3D" id="3.30.70.1440">
    <property type="entry name" value="Multidrug efflux transporter AcrB pore domain"/>
    <property type="match status" value="1"/>
</dbReference>
<feature type="transmembrane region" description="Helical" evidence="2">
    <location>
        <begin position="1041"/>
        <end position="1063"/>
    </location>
</feature>
<feature type="compositionally biased region" description="Low complexity" evidence="1">
    <location>
        <begin position="280"/>
        <end position="292"/>
    </location>
</feature>
<dbReference type="Pfam" id="PF00873">
    <property type="entry name" value="ACR_tran"/>
    <property type="match status" value="1"/>
</dbReference>
<dbReference type="InterPro" id="IPR027463">
    <property type="entry name" value="AcrB_DN_DC_subdom"/>
</dbReference>
<feature type="transmembrane region" description="Helical" evidence="2">
    <location>
        <begin position="20"/>
        <end position="38"/>
    </location>
</feature>
<reference evidence="3 4" key="1">
    <citation type="submission" date="2011-09" db="EMBL/GenBank/DDBJ databases">
        <title>Complete sequence of chromosome of Thioflavicoccus mobilis 8321.</title>
        <authorList>
            <consortium name="US DOE Joint Genome Institute"/>
            <person name="Lucas S."/>
            <person name="Han J."/>
            <person name="Lapidus A."/>
            <person name="Cheng J.-F."/>
            <person name="Goodwin L."/>
            <person name="Pitluck S."/>
            <person name="Peters L."/>
            <person name="Ovchinnikova G."/>
            <person name="Lu M."/>
            <person name="Detter J.C."/>
            <person name="Han C."/>
            <person name="Tapia R."/>
            <person name="Land M."/>
            <person name="Hauser L."/>
            <person name="Kyrpides N."/>
            <person name="Ivanova N."/>
            <person name="Pagani I."/>
            <person name="Vogl K."/>
            <person name="Liu Z."/>
            <person name="Imhoff J."/>
            <person name="Thiel V."/>
            <person name="Frigaard N.-U."/>
            <person name="Bryant D."/>
            <person name="Woyke T."/>
        </authorList>
    </citation>
    <scope>NUCLEOTIDE SEQUENCE [LARGE SCALE GENOMIC DNA]</scope>
    <source>
        <strain evidence="3 4">8321</strain>
    </source>
</reference>
<feature type="transmembrane region" description="Helical" evidence="2">
    <location>
        <begin position="939"/>
        <end position="959"/>
    </location>
</feature>
<dbReference type="RefSeq" id="WP_015280951.1">
    <property type="nucleotide sequence ID" value="NC_019940.1"/>
</dbReference>
<feature type="region of interest" description="Disordered" evidence="1">
    <location>
        <begin position="275"/>
        <end position="296"/>
    </location>
</feature>
<gene>
    <name evidence="3" type="ORF">Thimo_2057</name>
</gene>
<organism evidence="3 4">
    <name type="scientific">Thioflavicoccus mobilis 8321</name>
    <dbReference type="NCBI Taxonomy" id="765912"/>
    <lineage>
        <taxon>Bacteria</taxon>
        <taxon>Pseudomonadati</taxon>
        <taxon>Pseudomonadota</taxon>
        <taxon>Gammaproteobacteria</taxon>
        <taxon>Chromatiales</taxon>
        <taxon>Chromatiaceae</taxon>
        <taxon>Thioflavicoccus</taxon>
    </lineage>
</organism>
<accession>L0GXV6</accession>
<feature type="transmembrane region" description="Helical" evidence="2">
    <location>
        <begin position="965"/>
        <end position="986"/>
    </location>
</feature>
<dbReference type="SUPFAM" id="SSF82714">
    <property type="entry name" value="Multidrug efflux transporter AcrB TolC docking domain, DN and DC subdomains"/>
    <property type="match status" value="2"/>
</dbReference>
<proteinExistence type="predicted"/>